<protein>
    <submittedName>
        <fullName evidence="1">RNA-directed DNA polymerase, eukaryota, Reverse transcriptase zinc-binding domain protein</fullName>
    </submittedName>
</protein>
<proteinExistence type="predicted"/>
<dbReference type="GO" id="GO:0003964">
    <property type="term" value="F:RNA-directed DNA polymerase activity"/>
    <property type="evidence" value="ECO:0007669"/>
    <property type="project" value="UniProtKB-KW"/>
</dbReference>
<evidence type="ECO:0000313" key="2">
    <source>
        <dbReference type="Proteomes" id="UP000245207"/>
    </source>
</evidence>
<keyword evidence="1" id="KW-0695">RNA-directed DNA polymerase</keyword>
<accession>A0A2U1L4L1</accession>
<keyword evidence="1" id="KW-0808">Transferase</keyword>
<name>A0A2U1L4L1_ARTAN</name>
<organism evidence="1 2">
    <name type="scientific">Artemisia annua</name>
    <name type="common">Sweet wormwood</name>
    <dbReference type="NCBI Taxonomy" id="35608"/>
    <lineage>
        <taxon>Eukaryota</taxon>
        <taxon>Viridiplantae</taxon>
        <taxon>Streptophyta</taxon>
        <taxon>Embryophyta</taxon>
        <taxon>Tracheophyta</taxon>
        <taxon>Spermatophyta</taxon>
        <taxon>Magnoliopsida</taxon>
        <taxon>eudicotyledons</taxon>
        <taxon>Gunneridae</taxon>
        <taxon>Pentapetalae</taxon>
        <taxon>asterids</taxon>
        <taxon>campanulids</taxon>
        <taxon>Asterales</taxon>
        <taxon>Asteraceae</taxon>
        <taxon>Asteroideae</taxon>
        <taxon>Anthemideae</taxon>
        <taxon>Artemisiinae</taxon>
        <taxon>Artemisia</taxon>
    </lineage>
</organism>
<dbReference type="STRING" id="35608.A0A2U1L4L1"/>
<comment type="caution">
    <text evidence="1">The sequence shown here is derived from an EMBL/GenBank/DDBJ whole genome shotgun (WGS) entry which is preliminary data.</text>
</comment>
<sequence>MKRISPSFKFVSPSFKVDELLIWVEISGLPLCAWGSNAFKKVACVFDTVKVEIHGELFDVLVHELGSWSINIVDETHNSSCTKEVNEVEKVVDSVDDNSLDNLDELIKDFTEDKGEDETNVLRYDNVSDFMPTKEEISANLSCPPGFEHLKRGPSRKCSTSFSRHWKKDIKGISLIHELTRLIEVGGYLGFNVRVVKRQKRVWINDLCFKHNVHFSSVQESKMTRGLISMLDPNIFVKEEIWCDVEFISVKGRWKNTVGECYMVNLYGPHDPLAKAALWSRVWVFMQSHRGKYMLFGDMNEVRDEQELYGSIFSRNEANYF</sequence>
<keyword evidence="2" id="KW-1185">Reference proteome</keyword>
<evidence type="ECO:0000313" key="1">
    <source>
        <dbReference type="EMBL" id="PWA43943.1"/>
    </source>
</evidence>
<reference evidence="1 2" key="1">
    <citation type="journal article" date="2018" name="Mol. Plant">
        <title>The genome of Artemisia annua provides insight into the evolution of Asteraceae family and artemisinin biosynthesis.</title>
        <authorList>
            <person name="Shen Q."/>
            <person name="Zhang L."/>
            <person name="Liao Z."/>
            <person name="Wang S."/>
            <person name="Yan T."/>
            <person name="Shi P."/>
            <person name="Liu M."/>
            <person name="Fu X."/>
            <person name="Pan Q."/>
            <person name="Wang Y."/>
            <person name="Lv Z."/>
            <person name="Lu X."/>
            <person name="Zhang F."/>
            <person name="Jiang W."/>
            <person name="Ma Y."/>
            <person name="Chen M."/>
            <person name="Hao X."/>
            <person name="Li L."/>
            <person name="Tang Y."/>
            <person name="Lv G."/>
            <person name="Zhou Y."/>
            <person name="Sun X."/>
            <person name="Brodelius P.E."/>
            <person name="Rose J.K.C."/>
            <person name="Tang K."/>
        </authorList>
    </citation>
    <scope>NUCLEOTIDE SEQUENCE [LARGE SCALE GENOMIC DNA]</scope>
    <source>
        <strain evidence="2">cv. Huhao1</strain>
        <tissue evidence="1">Leaf</tissue>
    </source>
</reference>
<gene>
    <name evidence="1" type="ORF">CTI12_AA530950</name>
</gene>
<dbReference type="EMBL" id="PKPP01011547">
    <property type="protein sequence ID" value="PWA43943.1"/>
    <property type="molecule type" value="Genomic_DNA"/>
</dbReference>
<dbReference type="Proteomes" id="UP000245207">
    <property type="component" value="Unassembled WGS sequence"/>
</dbReference>
<dbReference type="AlphaFoldDB" id="A0A2U1L4L1"/>
<keyword evidence="1" id="KW-0548">Nucleotidyltransferase</keyword>